<dbReference type="AlphaFoldDB" id="A0A2T0QF43"/>
<dbReference type="GO" id="GO:0033214">
    <property type="term" value="P:siderophore-iron import into cell"/>
    <property type="evidence" value="ECO:0007669"/>
    <property type="project" value="TreeGrafter"/>
</dbReference>
<accession>A0A2T0QF43</accession>
<feature type="transmembrane region" description="Helical" evidence="8">
    <location>
        <begin position="110"/>
        <end position="130"/>
    </location>
</feature>
<keyword evidence="3" id="KW-0813">Transport</keyword>
<name>A0A2T0QF43_9ACTN</name>
<keyword evidence="4" id="KW-1003">Cell membrane</keyword>
<feature type="transmembrane region" description="Helical" evidence="8">
    <location>
        <begin position="81"/>
        <end position="98"/>
    </location>
</feature>
<feature type="transmembrane region" description="Helical" evidence="8">
    <location>
        <begin position="258"/>
        <end position="285"/>
    </location>
</feature>
<comment type="caution">
    <text evidence="9">The sequence shown here is derived from an EMBL/GenBank/DDBJ whole genome shotgun (WGS) entry which is preliminary data.</text>
</comment>
<evidence type="ECO:0000256" key="3">
    <source>
        <dbReference type="ARBA" id="ARBA00022448"/>
    </source>
</evidence>
<evidence type="ECO:0000256" key="5">
    <source>
        <dbReference type="ARBA" id="ARBA00022692"/>
    </source>
</evidence>
<comment type="similarity">
    <text evidence="2">Belongs to the binding-protein-dependent transport system permease family. FecCD subfamily.</text>
</comment>
<evidence type="ECO:0000256" key="4">
    <source>
        <dbReference type="ARBA" id="ARBA00022475"/>
    </source>
</evidence>
<reference evidence="9 10" key="1">
    <citation type="submission" date="2018-03" db="EMBL/GenBank/DDBJ databases">
        <title>Genomic Encyclopedia of Archaeal and Bacterial Type Strains, Phase II (KMG-II): from individual species to whole genera.</title>
        <authorList>
            <person name="Goeker M."/>
        </authorList>
    </citation>
    <scope>NUCLEOTIDE SEQUENCE [LARGE SCALE GENOMIC DNA]</scope>
    <source>
        <strain evidence="9 10">DSM 45601</strain>
    </source>
</reference>
<keyword evidence="7 8" id="KW-0472">Membrane</keyword>
<gene>
    <name evidence="9" type="ORF">CLV72_1011073</name>
</gene>
<dbReference type="InterPro" id="IPR000522">
    <property type="entry name" value="ABC_transptr_permease_BtuC"/>
</dbReference>
<keyword evidence="5 8" id="KW-0812">Transmembrane</keyword>
<organism evidence="9 10">
    <name type="scientific">Allonocardiopsis opalescens</name>
    <dbReference type="NCBI Taxonomy" id="1144618"/>
    <lineage>
        <taxon>Bacteria</taxon>
        <taxon>Bacillati</taxon>
        <taxon>Actinomycetota</taxon>
        <taxon>Actinomycetes</taxon>
        <taxon>Streptosporangiales</taxon>
        <taxon>Allonocardiopsis</taxon>
    </lineage>
</organism>
<dbReference type="CDD" id="cd06550">
    <property type="entry name" value="TM_ABC_iron-siderophores_like"/>
    <property type="match status" value="1"/>
</dbReference>
<feature type="transmembrane region" description="Helical" evidence="8">
    <location>
        <begin position="328"/>
        <end position="346"/>
    </location>
</feature>
<feature type="transmembrane region" description="Helical" evidence="8">
    <location>
        <begin position="136"/>
        <end position="156"/>
    </location>
</feature>
<evidence type="ECO:0000256" key="8">
    <source>
        <dbReference type="SAM" id="Phobius"/>
    </source>
</evidence>
<keyword evidence="6 8" id="KW-1133">Transmembrane helix</keyword>
<dbReference type="GO" id="GO:0005886">
    <property type="term" value="C:plasma membrane"/>
    <property type="evidence" value="ECO:0007669"/>
    <property type="project" value="UniProtKB-SubCell"/>
</dbReference>
<dbReference type="Proteomes" id="UP000237846">
    <property type="component" value="Unassembled WGS sequence"/>
</dbReference>
<evidence type="ECO:0000313" key="9">
    <source>
        <dbReference type="EMBL" id="PRY02471.1"/>
    </source>
</evidence>
<dbReference type="Pfam" id="PF01032">
    <property type="entry name" value="FecCD"/>
    <property type="match status" value="1"/>
</dbReference>
<feature type="transmembrane region" description="Helical" evidence="8">
    <location>
        <begin position="168"/>
        <end position="190"/>
    </location>
</feature>
<evidence type="ECO:0000256" key="7">
    <source>
        <dbReference type="ARBA" id="ARBA00023136"/>
    </source>
</evidence>
<evidence type="ECO:0000256" key="1">
    <source>
        <dbReference type="ARBA" id="ARBA00004651"/>
    </source>
</evidence>
<dbReference type="PANTHER" id="PTHR30472:SF67">
    <property type="entry name" value="PERMEASE OF ABC TRANSPORTER-RELATED"/>
    <property type="match status" value="1"/>
</dbReference>
<evidence type="ECO:0000313" key="10">
    <source>
        <dbReference type="Proteomes" id="UP000237846"/>
    </source>
</evidence>
<sequence length="356" mass="35671">MTAPARTAAPAARGRGPVWPGCAGICAVLAAGLVASVCLGAVEVPPGTVLRIIARHLSGGGPGPWTASQDTVVWNLRVPRALLAALVGAGLALAGAATQTLVRNPLADPYVLGLTYGGAVGAVAVLVTGFAPFGPASAGIAAFAGALAAFATVYALAGARRALAPLRLVLSGMAVTYALSGVTSFLVLRADDPGTTNSVLFWLFGSLAEADWGDLGLPAAVLAVVMTVMLAQARPLNALLLGDETATSLGTPPARTRALLFLLIALLTGIMVALAGGIGFIGLVVPHAVRLLTGGDHRRLLPLAALAGAAFLVLVDIAARTALSPQELPVGIVTAVLGAPLFLWLVHARARDTSGL</sequence>
<dbReference type="GO" id="GO:0022857">
    <property type="term" value="F:transmembrane transporter activity"/>
    <property type="evidence" value="ECO:0007669"/>
    <property type="project" value="InterPro"/>
</dbReference>
<feature type="transmembrane region" description="Helical" evidence="8">
    <location>
        <begin position="300"/>
        <end position="319"/>
    </location>
</feature>
<feature type="transmembrane region" description="Helical" evidence="8">
    <location>
        <begin position="21"/>
        <end position="42"/>
    </location>
</feature>
<evidence type="ECO:0000256" key="6">
    <source>
        <dbReference type="ARBA" id="ARBA00022989"/>
    </source>
</evidence>
<protein>
    <submittedName>
        <fullName evidence="9">Iron complex transport system permease protein</fullName>
    </submittedName>
</protein>
<proteinExistence type="inferred from homology"/>
<dbReference type="EMBL" id="PVZC01000001">
    <property type="protein sequence ID" value="PRY02471.1"/>
    <property type="molecule type" value="Genomic_DNA"/>
</dbReference>
<dbReference type="SUPFAM" id="SSF81345">
    <property type="entry name" value="ABC transporter involved in vitamin B12 uptake, BtuC"/>
    <property type="match status" value="1"/>
</dbReference>
<keyword evidence="10" id="KW-1185">Reference proteome</keyword>
<dbReference type="FunFam" id="1.10.3470.10:FF:000001">
    <property type="entry name" value="Vitamin B12 ABC transporter permease BtuC"/>
    <property type="match status" value="1"/>
</dbReference>
<dbReference type="Gene3D" id="1.10.3470.10">
    <property type="entry name" value="ABC transporter involved in vitamin B12 uptake, BtuC"/>
    <property type="match status" value="1"/>
</dbReference>
<comment type="subcellular location">
    <subcellularLocation>
        <location evidence="1">Cell membrane</location>
        <topology evidence="1">Multi-pass membrane protein</topology>
    </subcellularLocation>
</comment>
<dbReference type="InterPro" id="IPR037294">
    <property type="entry name" value="ABC_BtuC-like"/>
</dbReference>
<feature type="transmembrane region" description="Helical" evidence="8">
    <location>
        <begin position="210"/>
        <end position="231"/>
    </location>
</feature>
<dbReference type="PANTHER" id="PTHR30472">
    <property type="entry name" value="FERRIC ENTEROBACTIN TRANSPORT SYSTEM PERMEASE PROTEIN"/>
    <property type="match status" value="1"/>
</dbReference>
<evidence type="ECO:0000256" key="2">
    <source>
        <dbReference type="ARBA" id="ARBA00007935"/>
    </source>
</evidence>